<dbReference type="InterPro" id="IPR000836">
    <property type="entry name" value="PRTase_dom"/>
</dbReference>
<name>A0A9D6QY68_9BACT</name>
<sequence length="229" mass="26089">MLKTAFEFFLDVLFPKFCLSCRGEGTFLCPHCRDLIQIRAPICFVCERRSPGGEICDPCKPKTRLRRFIAPLEYHNRLVRELIHALKYRNLIEIGEILTPFLVESLKLYQIEVPPEAILVPIPLHAKRQRERGYNQSSLITSVLARELKLPTDEKLLARTKFSKPQMEIKRAEDRLKNVAGVFTASPETRGKRIIVVDDVSTTGATLEEAAKTLKEAGAKQVWAMTLAR</sequence>
<dbReference type="PANTHER" id="PTHR47505:SF1">
    <property type="entry name" value="DNA UTILIZATION PROTEIN YHGH"/>
    <property type="match status" value="1"/>
</dbReference>
<protein>
    <submittedName>
        <fullName evidence="4">ComF family protein</fullName>
    </submittedName>
</protein>
<organism evidence="4 5">
    <name type="scientific">Candidatus Sungiibacteriota bacterium</name>
    <dbReference type="NCBI Taxonomy" id="2750080"/>
    <lineage>
        <taxon>Bacteria</taxon>
        <taxon>Candidatus Sungiibacteriota</taxon>
    </lineage>
</organism>
<gene>
    <name evidence="4" type="ORF">HY220_00030</name>
</gene>
<dbReference type="CDD" id="cd06223">
    <property type="entry name" value="PRTases_typeI"/>
    <property type="match status" value="1"/>
</dbReference>
<reference evidence="4" key="1">
    <citation type="submission" date="2020-07" db="EMBL/GenBank/DDBJ databases">
        <title>Huge and variable diversity of episymbiotic CPR bacteria and DPANN archaea in groundwater ecosystems.</title>
        <authorList>
            <person name="He C.Y."/>
            <person name="Keren R."/>
            <person name="Whittaker M."/>
            <person name="Farag I.F."/>
            <person name="Doudna J."/>
            <person name="Cate J.H.D."/>
            <person name="Banfield J.F."/>
        </authorList>
    </citation>
    <scope>NUCLEOTIDE SEQUENCE</scope>
    <source>
        <strain evidence="4">NC_groundwater_972_Pr1_S-0.2um_49_27</strain>
    </source>
</reference>
<dbReference type="Pfam" id="PF18912">
    <property type="entry name" value="DZR_2"/>
    <property type="match status" value="1"/>
</dbReference>
<feature type="domain" description="Phosphoribosyltransferase" evidence="2">
    <location>
        <begin position="141"/>
        <end position="228"/>
    </location>
</feature>
<evidence type="ECO:0000313" key="5">
    <source>
        <dbReference type="Proteomes" id="UP000808388"/>
    </source>
</evidence>
<evidence type="ECO:0000313" key="4">
    <source>
        <dbReference type="EMBL" id="MBI3627131.1"/>
    </source>
</evidence>
<feature type="domain" description="Double zinc ribbon" evidence="3">
    <location>
        <begin position="9"/>
        <end position="59"/>
    </location>
</feature>
<dbReference type="InterPro" id="IPR051910">
    <property type="entry name" value="ComF/GntX_DNA_util-trans"/>
</dbReference>
<dbReference type="SUPFAM" id="SSF53271">
    <property type="entry name" value="PRTase-like"/>
    <property type="match status" value="1"/>
</dbReference>
<evidence type="ECO:0000259" key="3">
    <source>
        <dbReference type="Pfam" id="PF18912"/>
    </source>
</evidence>
<proteinExistence type="inferred from homology"/>
<comment type="similarity">
    <text evidence="1">Belongs to the ComF/GntX family.</text>
</comment>
<dbReference type="Proteomes" id="UP000808388">
    <property type="component" value="Unassembled WGS sequence"/>
</dbReference>
<dbReference type="InterPro" id="IPR044005">
    <property type="entry name" value="DZR_2"/>
</dbReference>
<comment type="caution">
    <text evidence="4">The sequence shown here is derived from an EMBL/GenBank/DDBJ whole genome shotgun (WGS) entry which is preliminary data.</text>
</comment>
<evidence type="ECO:0000259" key="2">
    <source>
        <dbReference type="Pfam" id="PF00156"/>
    </source>
</evidence>
<dbReference type="PANTHER" id="PTHR47505">
    <property type="entry name" value="DNA UTILIZATION PROTEIN YHGH"/>
    <property type="match status" value="1"/>
</dbReference>
<dbReference type="InterPro" id="IPR029057">
    <property type="entry name" value="PRTase-like"/>
</dbReference>
<dbReference type="Gene3D" id="3.40.50.2020">
    <property type="match status" value="1"/>
</dbReference>
<dbReference type="Pfam" id="PF00156">
    <property type="entry name" value="Pribosyltran"/>
    <property type="match status" value="1"/>
</dbReference>
<dbReference type="EMBL" id="JACQCQ010000001">
    <property type="protein sequence ID" value="MBI3627131.1"/>
    <property type="molecule type" value="Genomic_DNA"/>
</dbReference>
<accession>A0A9D6QY68</accession>
<dbReference type="AlphaFoldDB" id="A0A9D6QY68"/>
<evidence type="ECO:0000256" key="1">
    <source>
        <dbReference type="ARBA" id="ARBA00008007"/>
    </source>
</evidence>